<protein>
    <submittedName>
        <fullName evidence="1">Uncharacterized protein</fullName>
    </submittedName>
</protein>
<evidence type="ECO:0000313" key="2">
    <source>
        <dbReference type="Proteomes" id="UP001476798"/>
    </source>
</evidence>
<dbReference type="EMBL" id="JAHRIO010030846">
    <property type="protein sequence ID" value="MEQ2168317.1"/>
    <property type="molecule type" value="Genomic_DNA"/>
</dbReference>
<sequence>MHMFIQIRRSVGILGLRALPRGTLTCDRRKLVSNRLLHRQPSPTVTRYGSCLKVNDPAYKQLRWAFSVRRTDTAESVRILIILGEQHIEPLLLHIKSNQFRYLIRMPPGLLP</sequence>
<name>A0ABV0NA95_9TELE</name>
<accession>A0ABV0NA95</accession>
<proteinExistence type="predicted"/>
<comment type="caution">
    <text evidence="1">The sequence shown here is derived from an EMBL/GenBank/DDBJ whole genome shotgun (WGS) entry which is preliminary data.</text>
</comment>
<dbReference type="Proteomes" id="UP001476798">
    <property type="component" value="Unassembled WGS sequence"/>
</dbReference>
<reference evidence="1 2" key="1">
    <citation type="submission" date="2021-06" db="EMBL/GenBank/DDBJ databases">
        <authorList>
            <person name="Palmer J.M."/>
        </authorList>
    </citation>
    <scope>NUCLEOTIDE SEQUENCE [LARGE SCALE GENOMIC DNA]</scope>
    <source>
        <strain evidence="1 2">GA_2019</strain>
        <tissue evidence="1">Muscle</tissue>
    </source>
</reference>
<gene>
    <name evidence="1" type="ORF">GOODEAATRI_013059</name>
</gene>
<organism evidence="1 2">
    <name type="scientific">Goodea atripinnis</name>
    <dbReference type="NCBI Taxonomy" id="208336"/>
    <lineage>
        <taxon>Eukaryota</taxon>
        <taxon>Metazoa</taxon>
        <taxon>Chordata</taxon>
        <taxon>Craniata</taxon>
        <taxon>Vertebrata</taxon>
        <taxon>Euteleostomi</taxon>
        <taxon>Actinopterygii</taxon>
        <taxon>Neopterygii</taxon>
        <taxon>Teleostei</taxon>
        <taxon>Neoteleostei</taxon>
        <taxon>Acanthomorphata</taxon>
        <taxon>Ovalentaria</taxon>
        <taxon>Atherinomorphae</taxon>
        <taxon>Cyprinodontiformes</taxon>
        <taxon>Goodeidae</taxon>
        <taxon>Goodea</taxon>
    </lineage>
</organism>
<keyword evidence="2" id="KW-1185">Reference proteome</keyword>
<evidence type="ECO:0000313" key="1">
    <source>
        <dbReference type="EMBL" id="MEQ2168317.1"/>
    </source>
</evidence>